<evidence type="ECO:0000259" key="5">
    <source>
        <dbReference type="Pfam" id="PF14718"/>
    </source>
</evidence>
<feature type="domain" description="Lytic transglycosylase superhelical linker" evidence="5">
    <location>
        <begin position="404"/>
        <end position="468"/>
    </location>
</feature>
<gene>
    <name evidence="6" type="ORF">JCM19232_1951</name>
</gene>
<feature type="chain" id="PRO_5002137076" evidence="3">
    <location>
        <begin position="22"/>
        <end position="580"/>
    </location>
</feature>
<dbReference type="PROSITE" id="PS00922">
    <property type="entry name" value="TRANSGLYCOSYLASE"/>
    <property type="match status" value="1"/>
</dbReference>
<dbReference type="GO" id="GO:0042597">
    <property type="term" value="C:periplasmic space"/>
    <property type="evidence" value="ECO:0007669"/>
    <property type="project" value="InterPro"/>
</dbReference>
<dbReference type="InterPro" id="IPR008258">
    <property type="entry name" value="Transglycosylase_SLT_dom_1"/>
</dbReference>
<dbReference type="Gene3D" id="1.25.20.10">
    <property type="entry name" value="Bacterial muramidases"/>
    <property type="match status" value="1"/>
</dbReference>
<feature type="domain" description="Transglycosylase SLT" evidence="4">
    <location>
        <begin position="480"/>
        <end position="565"/>
    </location>
</feature>
<keyword evidence="2 3" id="KW-0732">Signal</keyword>
<organism evidence="6 7">
    <name type="scientific">Vibrio ishigakensis</name>
    <dbReference type="NCBI Taxonomy" id="1481914"/>
    <lineage>
        <taxon>Bacteria</taxon>
        <taxon>Pseudomonadati</taxon>
        <taxon>Pseudomonadota</taxon>
        <taxon>Gammaproteobacteria</taxon>
        <taxon>Vibrionales</taxon>
        <taxon>Vibrionaceae</taxon>
        <taxon>Vibrio</taxon>
    </lineage>
</organism>
<dbReference type="PANTHER" id="PTHR37423">
    <property type="entry name" value="SOLUBLE LYTIC MUREIN TRANSGLYCOSYLASE-RELATED"/>
    <property type="match status" value="1"/>
</dbReference>
<dbReference type="GO" id="GO:0000270">
    <property type="term" value="P:peptidoglycan metabolic process"/>
    <property type="evidence" value="ECO:0007669"/>
    <property type="project" value="InterPro"/>
</dbReference>
<comment type="caution">
    <text evidence="6">The sequence shown here is derived from an EMBL/GenBank/DDBJ whole genome shotgun (WGS) entry which is preliminary data.</text>
</comment>
<feature type="signal peptide" evidence="3">
    <location>
        <begin position="1"/>
        <end position="21"/>
    </location>
</feature>
<dbReference type="SUPFAM" id="SSF53955">
    <property type="entry name" value="Lysozyme-like"/>
    <property type="match status" value="1"/>
</dbReference>
<evidence type="ECO:0000256" key="1">
    <source>
        <dbReference type="ARBA" id="ARBA00007734"/>
    </source>
</evidence>
<evidence type="ECO:0000256" key="3">
    <source>
        <dbReference type="SAM" id="SignalP"/>
    </source>
</evidence>
<dbReference type="AlphaFoldDB" id="A0A0B8PJ79"/>
<evidence type="ECO:0000313" key="6">
    <source>
        <dbReference type="EMBL" id="GAM62794.1"/>
    </source>
</evidence>
<dbReference type="InterPro" id="IPR023346">
    <property type="entry name" value="Lysozyme-like_dom_sf"/>
</dbReference>
<sequence length="580" mass="67398">MAAIKKWLGFGLSMVSLSVSALTLEQQRDTYEQAQQLITENKLDQYQKLRAQLDNYPLTPYLDYRIFLLDLDKRTPQEVDQYIKQQHEYPFSQSVRGEYLDALVEEENWDGFYRFQATKPRMQSYQCSFYFAKYQAGKKEEAFEGASELWLSGKSIAKECDPLFEVWDEAGMRNDELILQRMQLAFTARNGRLVNYLKDLTESDKASKNAVAIYKLYKSRSHLKAYAEEQPQTEYNKKVTMSALRQLTYTEGEPQLAIDLLDDVAKAQGYSEAEYQQTADYIAYSLINTDDEELAKWRDATLMKSTNQTWLERRARLAIQHQDWASLEQWIERMPEKARNSKRWQYWLARTEIAQGDVEQGKARMKTLLGYRNFYSLAAADYLKVPARYNSTVMADKSASITQFESSLARIKELIDVDKITAAKREWRWLLARADDEQQRALAQYAAKRNWHNLTVTATIEAGMWDHLSLRFPRAHQWWFNFYAEKYDIDPITLMALARQESALDADAKSPVGARGLMQIMPKTASYTAKKYDIDYQGAEELFVVGKNIEIGSRYLSSLMETYEAIAYLPLVLTMPVHTV</sequence>
<comment type="similarity">
    <text evidence="1">Belongs to the transglycosylase Slt family.</text>
</comment>
<dbReference type="InterPro" id="IPR037061">
    <property type="entry name" value="Lytic_TGlycoase_superhlx_L_sf"/>
</dbReference>
<evidence type="ECO:0000259" key="4">
    <source>
        <dbReference type="Pfam" id="PF01464"/>
    </source>
</evidence>
<dbReference type="InterPro" id="IPR012289">
    <property type="entry name" value="Lytic_TGlycosylase_superhlx_L"/>
</dbReference>
<dbReference type="Gene3D" id="1.10.1240.20">
    <property type="entry name" value="Lytic transglycosylase, superhelical linker domain"/>
    <property type="match status" value="1"/>
</dbReference>
<accession>A0A0B8PJ79</accession>
<dbReference type="GO" id="GO:0016020">
    <property type="term" value="C:membrane"/>
    <property type="evidence" value="ECO:0007669"/>
    <property type="project" value="InterPro"/>
</dbReference>
<dbReference type="EMBL" id="BBSA01000006">
    <property type="protein sequence ID" value="GAM62794.1"/>
    <property type="molecule type" value="Genomic_DNA"/>
</dbReference>
<reference evidence="6 7" key="2">
    <citation type="submission" date="2015-01" db="EMBL/GenBank/DDBJ databases">
        <authorList>
            <consortium name="NBRP consortium"/>
            <person name="Sawabe T."/>
            <person name="Meirelles P."/>
            <person name="Feng G."/>
            <person name="Sayaka M."/>
            <person name="Hattori M."/>
            <person name="Ohkuma M."/>
        </authorList>
    </citation>
    <scope>NUCLEOTIDE SEQUENCE [LARGE SCALE GENOMIC DNA]</scope>
    <source>
        <strain evidence="6 7">JCM19232</strain>
    </source>
</reference>
<dbReference type="PANTHER" id="PTHR37423:SF5">
    <property type="entry name" value="SOLUBLE LYTIC MUREIN TRANSGLYCOSYLASE"/>
    <property type="match status" value="1"/>
</dbReference>
<dbReference type="GO" id="GO:0008933">
    <property type="term" value="F:peptidoglycan lytic transglycosylase activity"/>
    <property type="evidence" value="ECO:0007669"/>
    <property type="project" value="InterPro"/>
</dbReference>
<dbReference type="Pfam" id="PF00760">
    <property type="entry name" value="Cucumo_coat"/>
    <property type="match status" value="1"/>
</dbReference>
<dbReference type="SUPFAM" id="SSF48435">
    <property type="entry name" value="Bacterial muramidases"/>
    <property type="match status" value="1"/>
</dbReference>
<dbReference type="GO" id="GO:0004553">
    <property type="term" value="F:hydrolase activity, hydrolyzing O-glycosyl compounds"/>
    <property type="evidence" value="ECO:0007669"/>
    <property type="project" value="InterPro"/>
</dbReference>
<evidence type="ECO:0000256" key="2">
    <source>
        <dbReference type="ARBA" id="ARBA00022729"/>
    </source>
</evidence>
<reference evidence="6 7" key="1">
    <citation type="submission" date="2015-01" db="EMBL/GenBank/DDBJ databases">
        <title>Vibrio sp. C5 JCM 19232 whole genome shotgun sequence.</title>
        <authorList>
            <person name="Sawabe T."/>
            <person name="Meirelles P."/>
            <person name="Feng G."/>
            <person name="Sayaka M."/>
            <person name="Hattori M."/>
            <person name="Ohkuma M."/>
        </authorList>
    </citation>
    <scope>NUCLEOTIDE SEQUENCE [LARGE SCALE GENOMIC DNA]</scope>
    <source>
        <strain evidence="6 7">JCM19232</strain>
    </source>
</reference>
<proteinExistence type="inferred from homology"/>
<dbReference type="Proteomes" id="UP000031670">
    <property type="component" value="Unassembled WGS sequence"/>
</dbReference>
<name>A0A0B8PJ79_9VIBR</name>
<dbReference type="Pfam" id="PF01464">
    <property type="entry name" value="SLT"/>
    <property type="match status" value="1"/>
</dbReference>
<dbReference type="InterPro" id="IPR000189">
    <property type="entry name" value="Transglyc_AS"/>
</dbReference>
<dbReference type="Gene3D" id="1.10.530.10">
    <property type="match status" value="1"/>
</dbReference>
<dbReference type="Pfam" id="PF14718">
    <property type="entry name" value="SLT_L"/>
    <property type="match status" value="1"/>
</dbReference>
<evidence type="ECO:0000313" key="7">
    <source>
        <dbReference type="Proteomes" id="UP000031670"/>
    </source>
</evidence>
<dbReference type="InterPro" id="IPR008939">
    <property type="entry name" value="Lytic_TGlycosylase_superhlx_U"/>
</dbReference>
<protein>
    <submittedName>
        <fullName evidence="6">Soluble lytic murein transglycosylase</fullName>
    </submittedName>
</protein>